<sequence length="49" mass="5275">MRPKLHGKCNLLDWCGKDEVVAEGHLCSSDPKGLVNNAPLGPNAMEVMV</sequence>
<evidence type="ECO:0000313" key="1">
    <source>
        <dbReference type="EMBL" id="CAH9114346.1"/>
    </source>
</evidence>
<evidence type="ECO:0000313" key="2">
    <source>
        <dbReference type="Proteomes" id="UP001152523"/>
    </source>
</evidence>
<dbReference type="AlphaFoldDB" id="A0AAV0E4J4"/>
<dbReference type="Proteomes" id="UP001152523">
    <property type="component" value="Unassembled WGS sequence"/>
</dbReference>
<name>A0AAV0E4J4_9ASTE</name>
<proteinExistence type="predicted"/>
<gene>
    <name evidence="1" type="ORF">CEPIT_LOCUS20701</name>
</gene>
<accession>A0AAV0E4J4</accession>
<organism evidence="1 2">
    <name type="scientific">Cuscuta epithymum</name>
    <dbReference type="NCBI Taxonomy" id="186058"/>
    <lineage>
        <taxon>Eukaryota</taxon>
        <taxon>Viridiplantae</taxon>
        <taxon>Streptophyta</taxon>
        <taxon>Embryophyta</taxon>
        <taxon>Tracheophyta</taxon>
        <taxon>Spermatophyta</taxon>
        <taxon>Magnoliopsida</taxon>
        <taxon>eudicotyledons</taxon>
        <taxon>Gunneridae</taxon>
        <taxon>Pentapetalae</taxon>
        <taxon>asterids</taxon>
        <taxon>lamiids</taxon>
        <taxon>Solanales</taxon>
        <taxon>Convolvulaceae</taxon>
        <taxon>Cuscuteae</taxon>
        <taxon>Cuscuta</taxon>
        <taxon>Cuscuta subgen. Cuscuta</taxon>
    </lineage>
</organism>
<comment type="caution">
    <text evidence="1">The sequence shown here is derived from an EMBL/GenBank/DDBJ whole genome shotgun (WGS) entry which is preliminary data.</text>
</comment>
<protein>
    <submittedName>
        <fullName evidence="1">Uncharacterized protein</fullName>
    </submittedName>
</protein>
<keyword evidence="2" id="KW-1185">Reference proteome</keyword>
<feature type="non-terminal residue" evidence="1">
    <location>
        <position position="49"/>
    </location>
</feature>
<reference evidence="1" key="1">
    <citation type="submission" date="2022-07" db="EMBL/GenBank/DDBJ databases">
        <authorList>
            <person name="Macas J."/>
            <person name="Novak P."/>
            <person name="Neumann P."/>
        </authorList>
    </citation>
    <scope>NUCLEOTIDE SEQUENCE</scope>
</reference>
<dbReference type="EMBL" id="CAMAPF010000222">
    <property type="protein sequence ID" value="CAH9114346.1"/>
    <property type="molecule type" value="Genomic_DNA"/>
</dbReference>